<evidence type="ECO:0000313" key="3">
    <source>
        <dbReference type="Proteomes" id="UP000002028"/>
    </source>
</evidence>
<reference evidence="2 3" key="1">
    <citation type="journal article" date="2010" name="Stand. Genomic Sci.">
        <title>Complete genome sequence of Spirosoma linguale type strain (1).</title>
        <authorList>
            <person name="Lail K."/>
            <person name="Sikorski J."/>
            <person name="Saunders E."/>
            <person name="Lapidus A."/>
            <person name="Glavina Del Rio T."/>
            <person name="Copeland A."/>
            <person name="Tice H."/>
            <person name="Cheng J.-F."/>
            <person name="Lucas S."/>
            <person name="Nolan M."/>
            <person name="Bruce D."/>
            <person name="Goodwin L."/>
            <person name="Pitluck S."/>
            <person name="Ivanova N."/>
            <person name="Mavromatis K."/>
            <person name="Ovchinnikova G."/>
            <person name="Pati A."/>
            <person name="Chen A."/>
            <person name="Palaniappan K."/>
            <person name="Land M."/>
            <person name="Hauser L."/>
            <person name="Chang Y.-J."/>
            <person name="Jeffries C.D."/>
            <person name="Chain P."/>
            <person name="Brettin T."/>
            <person name="Detter J.C."/>
            <person name="Schuetze A."/>
            <person name="Rohde M."/>
            <person name="Tindall B.J."/>
            <person name="Goeker M."/>
            <person name="Bristow J."/>
            <person name="Eisen J.A."/>
            <person name="Markowitz V."/>
            <person name="Hugenholtz P."/>
            <person name="Kyrpides N.C."/>
            <person name="Klenk H.-P."/>
            <person name="Chen F."/>
        </authorList>
    </citation>
    <scope>NUCLEOTIDE SEQUENCE [LARGE SCALE GENOMIC DNA]</scope>
    <source>
        <strain evidence="3">ATCC 33905 / DSM 74 / LMG 10896 / Claus 1</strain>
    </source>
</reference>
<keyword evidence="1" id="KW-1133">Transmembrane helix</keyword>
<dbReference type="Proteomes" id="UP000002028">
    <property type="component" value="Plasmid pSLIN01"/>
</dbReference>
<dbReference type="HOGENOM" id="CLU_2958468_0_0_10"/>
<gene>
    <name evidence="2" type="ordered locus">Slin_6801</name>
</gene>
<evidence type="ECO:0000256" key="1">
    <source>
        <dbReference type="SAM" id="Phobius"/>
    </source>
</evidence>
<dbReference type="EMBL" id="CP001770">
    <property type="protein sequence ID" value="ADB42751.1"/>
    <property type="molecule type" value="Genomic_DNA"/>
</dbReference>
<organism evidence="2 3">
    <name type="scientific">Spirosoma linguale (strain ATCC 33905 / DSM 74 / LMG 10896 / Claus 1)</name>
    <dbReference type="NCBI Taxonomy" id="504472"/>
    <lineage>
        <taxon>Bacteria</taxon>
        <taxon>Pseudomonadati</taxon>
        <taxon>Bacteroidota</taxon>
        <taxon>Cytophagia</taxon>
        <taxon>Cytophagales</taxon>
        <taxon>Cytophagaceae</taxon>
        <taxon>Spirosoma</taxon>
    </lineage>
</organism>
<geneLocation type="plasmid" evidence="2 3">
    <name>pSLIN01</name>
</geneLocation>
<accession>D2QVB9</accession>
<evidence type="ECO:0000313" key="2">
    <source>
        <dbReference type="EMBL" id="ADB42751.1"/>
    </source>
</evidence>
<keyword evidence="2" id="KW-0614">Plasmid</keyword>
<keyword evidence="3" id="KW-1185">Reference proteome</keyword>
<dbReference type="AlphaFoldDB" id="D2QVB9"/>
<protein>
    <submittedName>
        <fullName evidence="2">Uncharacterized protein</fullName>
    </submittedName>
</protein>
<proteinExistence type="predicted"/>
<feature type="transmembrane region" description="Helical" evidence="1">
    <location>
        <begin position="29"/>
        <end position="50"/>
    </location>
</feature>
<dbReference type="KEGG" id="sli:Slin_6801"/>
<keyword evidence="1" id="KW-0472">Membrane</keyword>
<sequence>MEDDLLYANYRSSANSFTRLNLNFCMKGIYWSYGIYSFFIGVLIFCIVLVGRRWRNRRG</sequence>
<keyword evidence="1" id="KW-0812">Transmembrane</keyword>
<name>D2QVB9_SPILD</name>